<keyword evidence="2" id="KW-0812">Transmembrane</keyword>
<proteinExistence type="predicted"/>
<dbReference type="RefSeq" id="XP_066933163.1">
    <property type="nucleotide sequence ID" value="XM_067077062.1"/>
</dbReference>
<reference evidence="4" key="1">
    <citation type="submission" date="2021-01" db="UniProtKB">
        <authorList>
            <consortium name="EnsemblMetazoa"/>
        </authorList>
    </citation>
    <scope>IDENTIFICATION</scope>
</reference>
<feature type="signal peptide" evidence="3">
    <location>
        <begin position="1"/>
        <end position="16"/>
    </location>
</feature>
<keyword evidence="5" id="KW-1185">Reference proteome</keyword>
<evidence type="ECO:0000313" key="5">
    <source>
        <dbReference type="Proteomes" id="UP000594262"/>
    </source>
</evidence>
<evidence type="ECO:0000256" key="2">
    <source>
        <dbReference type="SAM" id="Phobius"/>
    </source>
</evidence>
<keyword evidence="3" id="KW-0732">Signal</keyword>
<feature type="chain" id="PRO_5029865331" description="NHL repeat containing protein" evidence="3">
    <location>
        <begin position="17"/>
        <end position="455"/>
    </location>
</feature>
<organism evidence="4 5">
    <name type="scientific">Clytia hemisphaerica</name>
    <dbReference type="NCBI Taxonomy" id="252671"/>
    <lineage>
        <taxon>Eukaryota</taxon>
        <taxon>Metazoa</taxon>
        <taxon>Cnidaria</taxon>
        <taxon>Hydrozoa</taxon>
        <taxon>Hydroidolina</taxon>
        <taxon>Leptothecata</taxon>
        <taxon>Obeliida</taxon>
        <taxon>Clytiidae</taxon>
        <taxon>Clytia</taxon>
    </lineage>
</organism>
<evidence type="ECO:0000256" key="3">
    <source>
        <dbReference type="SAM" id="SignalP"/>
    </source>
</evidence>
<dbReference type="Proteomes" id="UP000594262">
    <property type="component" value="Unplaced"/>
</dbReference>
<dbReference type="EnsemblMetazoa" id="CLYHEMT004833.1">
    <property type="protein sequence ID" value="CLYHEMP004833.1"/>
    <property type="gene ID" value="CLYHEMG004833"/>
</dbReference>
<protein>
    <recommendedName>
        <fullName evidence="6">NHL repeat containing protein</fullName>
    </recommendedName>
</protein>
<dbReference type="SUPFAM" id="SSF63825">
    <property type="entry name" value="YWTD domain"/>
    <property type="match status" value="1"/>
</dbReference>
<evidence type="ECO:0000313" key="4">
    <source>
        <dbReference type="EnsemblMetazoa" id="CLYHEMP004833.1"/>
    </source>
</evidence>
<keyword evidence="1" id="KW-0677">Repeat</keyword>
<dbReference type="GeneID" id="136820827"/>
<sequence length="455" mass="50514">MLLIILSLIGLSFVQGLPGIVETVAGGGPSHKGKDSECNNFERSKDGVGSQARFNYPWGIAYDIHNNQVYVADCGCMDSEHRTDLIRRIDLKTHQVTTVAGSTQGFRDGFGHEAHFQHIAGILLDPELEMLYIADSGNNRIRVMYLSNYKVDTIAGLSSKGFVDQSVLSSHFNNPQSLALMRDKDSKRALFVSDTDNHAIRVIHLESDNTGDVKTIAGGNKGFKDGYKLNARFYFPTQITIDSLGQYVYISDHYNHAIRRLEISSGLVTTLTSEGFQIRLDKGAPSPATPTGRPVTIHYPEGIIYDPDYEALYVCEFQTHVIQVVNLKGFVKPLAGSGFQGRKDGVGQTAKFYHPSGMTFDRKSRRLFVSDQYNHLVRSISALGSKKKFLRVAKKAEQMITNKGSINTSSSSTQTMYIAGGFLLVMFGAVVIRPLFRLVYKLVNSEQSQNLLYRD</sequence>
<dbReference type="Gene3D" id="2.120.10.30">
    <property type="entry name" value="TolB, C-terminal domain"/>
    <property type="match status" value="4"/>
</dbReference>
<accession>A0A7M5UUS4</accession>
<dbReference type="PANTHER" id="PTHR46388:SF2">
    <property type="entry name" value="NHL REPEAT-CONTAINING PROTEIN 2"/>
    <property type="match status" value="1"/>
</dbReference>
<dbReference type="AlphaFoldDB" id="A0A7M5UUS4"/>
<dbReference type="InterPro" id="IPR001258">
    <property type="entry name" value="NHL_repeat"/>
</dbReference>
<dbReference type="OrthoDB" id="273823at2759"/>
<dbReference type="PANTHER" id="PTHR46388">
    <property type="entry name" value="NHL REPEAT-CONTAINING PROTEIN 2"/>
    <property type="match status" value="1"/>
</dbReference>
<evidence type="ECO:0000256" key="1">
    <source>
        <dbReference type="ARBA" id="ARBA00022737"/>
    </source>
</evidence>
<evidence type="ECO:0008006" key="6">
    <source>
        <dbReference type="Google" id="ProtNLM"/>
    </source>
</evidence>
<name>A0A7M5UUS4_9CNID</name>
<keyword evidence="2" id="KW-1133">Transmembrane helix</keyword>
<dbReference type="InterPro" id="IPR011042">
    <property type="entry name" value="6-blade_b-propeller_TolB-like"/>
</dbReference>
<feature type="transmembrane region" description="Helical" evidence="2">
    <location>
        <begin position="416"/>
        <end position="436"/>
    </location>
</feature>
<dbReference type="Pfam" id="PF01436">
    <property type="entry name" value="NHL"/>
    <property type="match status" value="1"/>
</dbReference>
<keyword evidence="2" id="KW-0472">Membrane</keyword>